<dbReference type="Pfam" id="PF01638">
    <property type="entry name" value="HxlR"/>
    <property type="match status" value="1"/>
</dbReference>
<comment type="caution">
    <text evidence="5">The sequence shown here is derived from an EMBL/GenBank/DDBJ whole genome shotgun (WGS) entry which is preliminary data.</text>
</comment>
<dbReference type="EMBL" id="LOXM01000283">
    <property type="protein sequence ID" value="KVG52861.1"/>
    <property type="molecule type" value="Genomic_DNA"/>
</dbReference>
<keyword evidence="2" id="KW-0238">DNA-binding</keyword>
<dbReference type="OrthoDB" id="9807069at2"/>
<keyword evidence="1" id="KW-0805">Transcription regulation</keyword>
<evidence type="ECO:0000313" key="5">
    <source>
        <dbReference type="EMBL" id="KVG52861.1"/>
    </source>
</evidence>
<dbReference type="InterPro" id="IPR036388">
    <property type="entry name" value="WH-like_DNA-bd_sf"/>
</dbReference>
<dbReference type="AlphaFoldDB" id="A0A118HJC6"/>
<dbReference type="SUPFAM" id="SSF46785">
    <property type="entry name" value="Winged helix' DNA-binding domain"/>
    <property type="match status" value="1"/>
</dbReference>
<name>A0A118HJC6_9BURK</name>
<dbReference type="PROSITE" id="PS51118">
    <property type="entry name" value="HTH_HXLR"/>
    <property type="match status" value="1"/>
</dbReference>
<dbReference type="RefSeq" id="WP_059760621.1">
    <property type="nucleotide sequence ID" value="NZ_CP013414.1"/>
</dbReference>
<organism evidence="5 6">
    <name type="scientific">Burkholderia ubonensis</name>
    <dbReference type="NCBI Taxonomy" id="101571"/>
    <lineage>
        <taxon>Bacteria</taxon>
        <taxon>Pseudomonadati</taxon>
        <taxon>Pseudomonadota</taxon>
        <taxon>Betaproteobacteria</taxon>
        <taxon>Burkholderiales</taxon>
        <taxon>Burkholderiaceae</taxon>
        <taxon>Burkholderia</taxon>
        <taxon>Burkholderia cepacia complex</taxon>
    </lineage>
</organism>
<dbReference type="GO" id="GO:0003677">
    <property type="term" value="F:DNA binding"/>
    <property type="evidence" value="ECO:0007669"/>
    <property type="project" value="UniProtKB-KW"/>
</dbReference>
<dbReference type="Gene3D" id="1.10.10.10">
    <property type="entry name" value="Winged helix-like DNA-binding domain superfamily/Winged helix DNA-binding domain"/>
    <property type="match status" value="1"/>
</dbReference>
<evidence type="ECO:0000256" key="3">
    <source>
        <dbReference type="ARBA" id="ARBA00023163"/>
    </source>
</evidence>
<evidence type="ECO:0000256" key="2">
    <source>
        <dbReference type="ARBA" id="ARBA00023125"/>
    </source>
</evidence>
<dbReference type="InterPro" id="IPR002577">
    <property type="entry name" value="HTH_HxlR"/>
</dbReference>
<gene>
    <name evidence="5" type="ORF">WJ33_09300</name>
</gene>
<accession>A0A118HJC6</accession>
<dbReference type="InterPro" id="IPR036390">
    <property type="entry name" value="WH_DNA-bd_sf"/>
</dbReference>
<keyword evidence="3" id="KW-0804">Transcription</keyword>
<dbReference type="Proteomes" id="UP000064029">
    <property type="component" value="Unassembled WGS sequence"/>
</dbReference>
<dbReference type="PANTHER" id="PTHR33204">
    <property type="entry name" value="TRANSCRIPTIONAL REGULATOR, MARR FAMILY"/>
    <property type="match status" value="1"/>
</dbReference>
<protein>
    <submittedName>
        <fullName evidence="5">Transcriptional regulator, HxlR family protein</fullName>
    </submittedName>
</protein>
<evidence type="ECO:0000259" key="4">
    <source>
        <dbReference type="PROSITE" id="PS51118"/>
    </source>
</evidence>
<dbReference type="GO" id="GO:0006355">
    <property type="term" value="P:regulation of DNA-templated transcription"/>
    <property type="evidence" value="ECO:0007669"/>
    <property type="project" value="UniProtKB-ARBA"/>
</dbReference>
<dbReference type="PANTHER" id="PTHR33204:SF37">
    <property type="entry name" value="HTH-TYPE TRANSCRIPTIONAL REGULATOR YODB"/>
    <property type="match status" value="1"/>
</dbReference>
<sequence>MAFPGDVYAADCSARDALTLIAGKWTLLILPALAAGPLRNGELLARIGGISQKVLTQNLRELERSGLIEREDFGARPARVEYRLTPVAESLVATLIALDQWAGRHFPELDAARERYDAALRRTA</sequence>
<dbReference type="CDD" id="cd00090">
    <property type="entry name" value="HTH_ARSR"/>
    <property type="match status" value="1"/>
</dbReference>
<dbReference type="InterPro" id="IPR011991">
    <property type="entry name" value="ArsR-like_HTH"/>
</dbReference>
<evidence type="ECO:0000313" key="6">
    <source>
        <dbReference type="Proteomes" id="UP000064029"/>
    </source>
</evidence>
<evidence type="ECO:0000256" key="1">
    <source>
        <dbReference type="ARBA" id="ARBA00023015"/>
    </source>
</evidence>
<feature type="domain" description="HTH hxlR-type" evidence="4">
    <location>
        <begin position="12"/>
        <end position="110"/>
    </location>
</feature>
<proteinExistence type="predicted"/>
<reference evidence="5 6" key="1">
    <citation type="submission" date="2015-11" db="EMBL/GenBank/DDBJ databases">
        <title>Expanding the genomic diversity of Burkholderia species for the development of highly accurate diagnostics.</title>
        <authorList>
            <person name="Sahl J."/>
            <person name="Keim P."/>
            <person name="Wagner D."/>
        </authorList>
    </citation>
    <scope>NUCLEOTIDE SEQUENCE [LARGE SCALE GENOMIC DNA]</scope>
    <source>
        <strain evidence="5 6">MSMB2036</strain>
    </source>
</reference>